<accession>A0A1T4NAM9</accession>
<evidence type="ECO:0000313" key="1">
    <source>
        <dbReference type="EMBL" id="SJZ76311.1"/>
    </source>
</evidence>
<organism evidence="1 2">
    <name type="scientific">Garciella nitratireducens DSM 15102</name>
    <dbReference type="NCBI Taxonomy" id="1121911"/>
    <lineage>
        <taxon>Bacteria</taxon>
        <taxon>Bacillati</taxon>
        <taxon>Bacillota</taxon>
        <taxon>Clostridia</taxon>
        <taxon>Eubacteriales</taxon>
        <taxon>Eubacteriaceae</taxon>
        <taxon>Garciella</taxon>
    </lineage>
</organism>
<dbReference type="Proteomes" id="UP000196365">
    <property type="component" value="Unassembled WGS sequence"/>
</dbReference>
<dbReference type="OrthoDB" id="1706153at2"/>
<protein>
    <submittedName>
        <fullName evidence="1">Uncharacterized protein</fullName>
    </submittedName>
</protein>
<keyword evidence="2" id="KW-1185">Reference proteome</keyword>
<name>A0A1T4NAM9_9FIRM</name>
<dbReference type="AlphaFoldDB" id="A0A1T4NAM9"/>
<dbReference type="EMBL" id="FUWV01000010">
    <property type="protein sequence ID" value="SJZ76311.1"/>
    <property type="molecule type" value="Genomic_DNA"/>
</dbReference>
<gene>
    <name evidence="1" type="ORF">SAMN02745973_01613</name>
</gene>
<proteinExistence type="predicted"/>
<evidence type="ECO:0000313" key="2">
    <source>
        <dbReference type="Proteomes" id="UP000196365"/>
    </source>
</evidence>
<dbReference type="RefSeq" id="WP_087679012.1">
    <property type="nucleotide sequence ID" value="NZ_FUWV01000010.1"/>
</dbReference>
<reference evidence="1 2" key="1">
    <citation type="submission" date="2017-02" db="EMBL/GenBank/DDBJ databases">
        <authorList>
            <person name="Peterson S.W."/>
        </authorList>
    </citation>
    <scope>NUCLEOTIDE SEQUENCE [LARGE SCALE GENOMIC DNA]</scope>
    <source>
        <strain evidence="1 2">DSM 15102</strain>
    </source>
</reference>
<sequence>MLFPHYNKTKVVYHVVNINQLKNILEQGIQIQERKDFSDDKYLDFNQFLDKNKPAWIPKWISRKNALFASLNFKENMQWHSHSALLALKVQEERCWVANENLANEIYDPFILQYIDQFNSARDFMKNYGRQKALYYWNNSFPFQEYLKKGKTPMKNYDEEVMIFHNIVPENIECLMVVTDHYIFTPQEWQKYYEQYF</sequence>